<dbReference type="PROSITE" id="PS00894">
    <property type="entry name" value="HTH_DEOR_1"/>
    <property type="match status" value="1"/>
</dbReference>
<evidence type="ECO:0000256" key="4">
    <source>
        <dbReference type="ARBA" id="ARBA00023125"/>
    </source>
</evidence>
<dbReference type="InterPro" id="IPR018356">
    <property type="entry name" value="Tscrpt_reg_HTH_DeoR_CS"/>
</dbReference>
<sequence length="258" mass="29369">MELTKEERLNKLLKILSEHQKISTKELQAIMQVSISTLRRDLLDLEMTNSIRRTHGYVSLLEYSNVEMAYATRRGKNENIKNRLCKKAAPLITNDQAIFLDGSSTLEFFPKYFANKSNLHVITNNINLAAEVNQLKNVELSVLGGNLLYRSKSILGPRAIADLQQNFRPNIAFISCSSLDAEGIYMANEEQKFLKKTVMQCSEQTVLLVDHTKFNQKDYILLSDYDSVSIKTIITDQLPPQEILETIQANDIQLLLAE</sequence>
<evidence type="ECO:0000313" key="9">
    <source>
        <dbReference type="Proteomes" id="UP000286848"/>
    </source>
</evidence>
<keyword evidence="4" id="KW-0238">DNA-binding</keyword>
<evidence type="ECO:0000256" key="5">
    <source>
        <dbReference type="ARBA" id="ARBA00023163"/>
    </source>
</evidence>
<evidence type="ECO:0000259" key="7">
    <source>
        <dbReference type="PROSITE" id="PS51000"/>
    </source>
</evidence>
<keyword evidence="3" id="KW-0805">Transcription regulation</keyword>
<keyword evidence="5" id="KW-0804">Transcription</keyword>
<dbReference type="PROSITE" id="PS51000">
    <property type="entry name" value="HTH_DEOR_2"/>
    <property type="match status" value="1"/>
</dbReference>
<dbReference type="Pfam" id="PF08220">
    <property type="entry name" value="HTH_DeoR"/>
    <property type="match status" value="1"/>
</dbReference>
<dbReference type="EMBL" id="BFFP01000047">
    <property type="protein sequence ID" value="GBG95691.1"/>
    <property type="molecule type" value="Genomic_DNA"/>
</dbReference>
<dbReference type="GO" id="GO:0003700">
    <property type="term" value="F:DNA-binding transcription factor activity"/>
    <property type="evidence" value="ECO:0007669"/>
    <property type="project" value="InterPro"/>
</dbReference>
<dbReference type="Pfam" id="PF00455">
    <property type="entry name" value="DeoRC"/>
    <property type="match status" value="1"/>
</dbReference>
<gene>
    <name evidence="8" type="primary">DeoR</name>
    <name evidence="8" type="ORF">LFYK43_21500</name>
</gene>
<protein>
    <recommendedName>
        <fullName evidence="1">Lactose phosphotransferase system repressor</fullName>
    </recommendedName>
</protein>
<dbReference type="RefSeq" id="WP_124978209.1">
    <property type="nucleotide sequence ID" value="NZ_BFFP01000047.1"/>
</dbReference>
<dbReference type="InterPro" id="IPR036388">
    <property type="entry name" value="WH-like_DNA-bd_sf"/>
</dbReference>
<dbReference type="InterPro" id="IPR036390">
    <property type="entry name" value="WH_DNA-bd_sf"/>
</dbReference>
<comment type="caution">
    <text evidence="8">The sequence shown here is derived from an EMBL/GenBank/DDBJ whole genome shotgun (WGS) entry which is preliminary data.</text>
</comment>
<dbReference type="Proteomes" id="UP000286848">
    <property type="component" value="Unassembled WGS sequence"/>
</dbReference>
<dbReference type="GO" id="GO:0003677">
    <property type="term" value="F:DNA binding"/>
    <property type="evidence" value="ECO:0007669"/>
    <property type="project" value="UniProtKB-KW"/>
</dbReference>
<reference evidence="8 9" key="1">
    <citation type="journal article" date="2019" name="Int. J. Syst. Evol. Microbiol.">
        <title>Lactobacillus salitolerans sp. nov., a novel lactic acid bacterium isolated from spent mushroom substrates.</title>
        <authorList>
            <person name="Tohno M."/>
            <person name="Tanizawa Y."/>
            <person name="Kojima Y."/>
            <person name="Sakamoto M."/>
            <person name="Nakamura Y."/>
            <person name="Ohkuma M."/>
            <person name="Kobayashi H."/>
        </authorList>
    </citation>
    <scope>NUCLEOTIDE SEQUENCE [LARGE SCALE GENOMIC DNA]</scope>
    <source>
        <strain evidence="8 9">YK43</strain>
    </source>
</reference>
<dbReference type="Gene3D" id="1.10.10.10">
    <property type="entry name" value="Winged helix-like DNA-binding domain superfamily/Winged helix DNA-binding domain"/>
    <property type="match status" value="1"/>
</dbReference>
<dbReference type="OrthoDB" id="9798651at2"/>
<evidence type="ECO:0000256" key="6">
    <source>
        <dbReference type="ARBA" id="ARBA00024937"/>
    </source>
</evidence>
<evidence type="ECO:0000256" key="2">
    <source>
        <dbReference type="ARBA" id="ARBA00022491"/>
    </source>
</evidence>
<dbReference type="SMART" id="SM01134">
    <property type="entry name" value="DeoRC"/>
    <property type="match status" value="1"/>
</dbReference>
<dbReference type="PANTHER" id="PTHR30363">
    <property type="entry name" value="HTH-TYPE TRANSCRIPTIONAL REGULATOR SRLR-RELATED"/>
    <property type="match status" value="1"/>
</dbReference>
<dbReference type="InterPro" id="IPR001034">
    <property type="entry name" value="DeoR_HTH"/>
</dbReference>
<organism evidence="8 9">
    <name type="scientific">Ligilactobacillus salitolerans</name>
    <dbReference type="NCBI Taxonomy" id="1808352"/>
    <lineage>
        <taxon>Bacteria</taxon>
        <taxon>Bacillati</taxon>
        <taxon>Bacillota</taxon>
        <taxon>Bacilli</taxon>
        <taxon>Lactobacillales</taxon>
        <taxon>Lactobacillaceae</taxon>
        <taxon>Ligilactobacillus</taxon>
    </lineage>
</organism>
<dbReference type="InterPro" id="IPR050313">
    <property type="entry name" value="Carb_Metab_HTH_regulators"/>
</dbReference>
<dbReference type="SMART" id="SM00420">
    <property type="entry name" value="HTH_DEOR"/>
    <property type="match status" value="1"/>
</dbReference>
<dbReference type="AlphaFoldDB" id="A0A401IVV8"/>
<keyword evidence="9" id="KW-1185">Reference proteome</keyword>
<name>A0A401IVV8_9LACO</name>
<dbReference type="SUPFAM" id="SSF46785">
    <property type="entry name" value="Winged helix' DNA-binding domain"/>
    <property type="match status" value="1"/>
</dbReference>
<accession>A0A401IVV8</accession>
<proteinExistence type="predicted"/>
<dbReference type="InterPro" id="IPR037171">
    <property type="entry name" value="NagB/RpiA_transferase-like"/>
</dbReference>
<dbReference type="SUPFAM" id="SSF100950">
    <property type="entry name" value="NagB/RpiA/CoA transferase-like"/>
    <property type="match status" value="1"/>
</dbReference>
<evidence type="ECO:0000256" key="1">
    <source>
        <dbReference type="ARBA" id="ARBA00021390"/>
    </source>
</evidence>
<dbReference type="Gene3D" id="3.40.50.1360">
    <property type="match status" value="1"/>
</dbReference>
<dbReference type="InterPro" id="IPR014036">
    <property type="entry name" value="DeoR-like_C"/>
</dbReference>
<keyword evidence="2" id="KW-0678">Repressor</keyword>
<feature type="domain" description="HTH deoR-type" evidence="7">
    <location>
        <begin position="5"/>
        <end position="60"/>
    </location>
</feature>
<evidence type="ECO:0000256" key="3">
    <source>
        <dbReference type="ARBA" id="ARBA00023015"/>
    </source>
</evidence>
<evidence type="ECO:0000313" key="8">
    <source>
        <dbReference type="EMBL" id="GBG95691.1"/>
    </source>
</evidence>
<dbReference type="PANTHER" id="PTHR30363:SF4">
    <property type="entry name" value="GLYCEROL-3-PHOSPHATE REGULON REPRESSOR"/>
    <property type="match status" value="1"/>
</dbReference>
<comment type="function">
    <text evidence="6">Repressor of the lactose catabolism operon. Galactose-6-phosphate is the inducer.</text>
</comment>